<feature type="domain" description="Flagellar basal-body/hook protein C-terminal" evidence="4">
    <location>
        <begin position="228"/>
        <end position="273"/>
    </location>
</feature>
<dbReference type="InterPro" id="IPR020013">
    <property type="entry name" value="Flagellar_FlgE/F/G"/>
</dbReference>
<feature type="domain" description="Flagellar basal body rod protein N-terminal" evidence="3">
    <location>
        <begin position="12"/>
        <end position="35"/>
    </location>
</feature>
<dbReference type="InterPro" id="IPR010930">
    <property type="entry name" value="Flg_bb/hook_C_dom"/>
</dbReference>
<evidence type="ECO:0000259" key="4">
    <source>
        <dbReference type="Pfam" id="PF06429"/>
    </source>
</evidence>
<evidence type="ECO:0000256" key="1">
    <source>
        <dbReference type="ARBA" id="ARBA00009677"/>
    </source>
</evidence>
<organism evidence="5 6">
    <name type="scientific">Paenibacillus thiaminolyticus</name>
    <name type="common">Bacillus thiaminolyticus</name>
    <dbReference type="NCBI Taxonomy" id="49283"/>
    <lineage>
        <taxon>Bacteria</taxon>
        <taxon>Bacillati</taxon>
        <taxon>Bacillota</taxon>
        <taxon>Bacilli</taxon>
        <taxon>Bacillales</taxon>
        <taxon>Paenibacillaceae</taxon>
        <taxon>Paenibacillus</taxon>
    </lineage>
</organism>
<dbReference type="OrthoDB" id="9800375at2"/>
<reference evidence="5 6" key="1">
    <citation type="submission" date="2018-09" db="EMBL/GenBank/DDBJ databases">
        <title>Paenibacillus SK2017-BO5.</title>
        <authorList>
            <person name="Piskunova J.V."/>
            <person name="Dubiley S.A."/>
            <person name="Severinov K.V."/>
        </authorList>
    </citation>
    <scope>NUCLEOTIDE SEQUENCE [LARGE SCALE GENOMIC DNA]</scope>
    <source>
        <strain evidence="5 6">BO5</strain>
    </source>
</reference>
<dbReference type="Pfam" id="PF06429">
    <property type="entry name" value="Flg_bbr_C"/>
    <property type="match status" value="1"/>
</dbReference>
<dbReference type="InterPro" id="IPR001444">
    <property type="entry name" value="Flag_bb_rod_N"/>
</dbReference>
<gene>
    <name evidence="5" type="ORF">DQX05_08460</name>
</gene>
<dbReference type="EMBL" id="QYZD01000005">
    <property type="protein sequence ID" value="RJG24866.1"/>
    <property type="molecule type" value="Genomic_DNA"/>
</dbReference>
<dbReference type="Pfam" id="PF00460">
    <property type="entry name" value="Flg_bb_rod"/>
    <property type="match status" value="1"/>
</dbReference>
<dbReference type="GO" id="GO:0009425">
    <property type="term" value="C:bacterial-type flagellum basal body"/>
    <property type="evidence" value="ECO:0007669"/>
    <property type="project" value="UniProtKB-SubCell"/>
</dbReference>
<keyword evidence="5" id="KW-0282">Flagellum</keyword>
<evidence type="ECO:0000259" key="3">
    <source>
        <dbReference type="Pfam" id="PF00460"/>
    </source>
</evidence>
<dbReference type="RefSeq" id="WP_119792635.1">
    <property type="nucleotide sequence ID" value="NZ_QYZD01000005.1"/>
</dbReference>
<accession>A0A3A3GKH8</accession>
<evidence type="ECO:0000313" key="5">
    <source>
        <dbReference type="EMBL" id="RJG24866.1"/>
    </source>
</evidence>
<dbReference type="PANTHER" id="PTHR30435">
    <property type="entry name" value="FLAGELLAR PROTEIN"/>
    <property type="match status" value="1"/>
</dbReference>
<evidence type="ECO:0000256" key="2">
    <source>
        <dbReference type="RuleBase" id="RU362116"/>
    </source>
</evidence>
<proteinExistence type="inferred from homology"/>
<comment type="similarity">
    <text evidence="1 2">Belongs to the flagella basal body rod proteins family.</text>
</comment>
<comment type="subcellular location">
    <subcellularLocation>
        <location evidence="2">Bacterial flagellum basal body</location>
    </subcellularLocation>
</comment>
<dbReference type="Proteomes" id="UP000266177">
    <property type="component" value="Unassembled WGS sequence"/>
</dbReference>
<protein>
    <submittedName>
        <fullName evidence="5">Flagellar hook-basal body protein</fullName>
    </submittedName>
</protein>
<dbReference type="InterPro" id="IPR037925">
    <property type="entry name" value="FlgE/F/G-like"/>
</dbReference>
<comment type="caution">
    <text evidence="5">The sequence shown here is derived from an EMBL/GenBank/DDBJ whole genome shotgun (WGS) entry which is preliminary data.</text>
</comment>
<keyword evidence="5" id="KW-0969">Cilium</keyword>
<evidence type="ECO:0000313" key="6">
    <source>
        <dbReference type="Proteomes" id="UP000266177"/>
    </source>
</evidence>
<sequence>MNQTMISAAVSMNGLQQKLDIIADNVANLNTKGYKRKTASFADVLTNVQQHNEEFRQPGRVTPMGYTLGYGSMLTGLSRDMSQGSLQHTGVSTDVALQGNALFEVGTPTGTAWMREGSFHYIIDGDERILTSAEGHPVMSTNDTEIRIPAGYEMKIDEAGRVFGVKTGEPDEELGQIKVVRPLKPDLLAQTENNLYVLPQGADRNTIVETLNLTGDRSDPNAPHVYVMQGMLEESNVSMVDEMADLIQAQRAYQLASRALMSGDAMWGLANSLRA</sequence>
<name>A0A3A3GKH8_PANTH</name>
<keyword evidence="2" id="KW-0975">Bacterial flagellum</keyword>
<dbReference type="AlphaFoldDB" id="A0A3A3GKH8"/>
<dbReference type="NCBIfam" id="TIGR03506">
    <property type="entry name" value="FlgEFG_subfam"/>
    <property type="match status" value="1"/>
</dbReference>
<dbReference type="PANTHER" id="PTHR30435:SF19">
    <property type="entry name" value="FLAGELLAR BASAL-BODY ROD PROTEIN FLGG"/>
    <property type="match status" value="1"/>
</dbReference>
<dbReference type="SUPFAM" id="SSF117143">
    <property type="entry name" value="Flagellar hook protein flgE"/>
    <property type="match status" value="1"/>
</dbReference>
<keyword evidence="5" id="KW-0966">Cell projection</keyword>
<dbReference type="GO" id="GO:0071978">
    <property type="term" value="P:bacterial-type flagellum-dependent swarming motility"/>
    <property type="evidence" value="ECO:0007669"/>
    <property type="project" value="TreeGrafter"/>
</dbReference>